<dbReference type="Pfam" id="PF20843">
    <property type="entry name" value="Rax2_3"/>
    <property type="match status" value="1"/>
</dbReference>
<evidence type="ECO:0000256" key="1">
    <source>
        <dbReference type="ARBA" id="ARBA00022443"/>
    </source>
</evidence>
<dbReference type="Pfam" id="PF12768">
    <property type="entry name" value="Rax2"/>
    <property type="match status" value="1"/>
</dbReference>
<dbReference type="EMBL" id="QKYT01000044">
    <property type="protein sequence ID" value="RIA96482.1"/>
    <property type="molecule type" value="Genomic_DNA"/>
</dbReference>
<keyword evidence="4" id="KW-0732">Signal</keyword>
<name>A0A397TEX4_9GLOM</name>
<proteinExistence type="predicted"/>
<dbReference type="GO" id="GO:1902929">
    <property type="term" value="C:plasma membrane of growing cell tip"/>
    <property type="evidence" value="ECO:0007669"/>
    <property type="project" value="TreeGrafter"/>
</dbReference>
<keyword evidence="1 2" id="KW-0728">SH3 domain</keyword>
<dbReference type="InterPro" id="IPR001452">
    <property type="entry name" value="SH3_domain"/>
</dbReference>
<keyword evidence="3" id="KW-0472">Membrane</keyword>
<dbReference type="PROSITE" id="PS50002">
    <property type="entry name" value="SH3"/>
    <property type="match status" value="1"/>
</dbReference>
<evidence type="ECO:0000256" key="4">
    <source>
        <dbReference type="SAM" id="SignalP"/>
    </source>
</evidence>
<gene>
    <name evidence="6" type="ORF">C1645_815342</name>
</gene>
<dbReference type="SUPFAM" id="SSF50044">
    <property type="entry name" value="SH3-domain"/>
    <property type="match status" value="1"/>
</dbReference>
<dbReference type="Pfam" id="PF20842">
    <property type="entry name" value="Rax2_2"/>
    <property type="match status" value="1"/>
</dbReference>
<dbReference type="Pfam" id="PF14604">
    <property type="entry name" value="SH3_9"/>
    <property type="match status" value="1"/>
</dbReference>
<evidence type="ECO:0000256" key="3">
    <source>
        <dbReference type="SAM" id="Phobius"/>
    </source>
</evidence>
<evidence type="ECO:0000256" key="2">
    <source>
        <dbReference type="PROSITE-ProRule" id="PRU00192"/>
    </source>
</evidence>
<organism evidence="6 7">
    <name type="scientific">Glomus cerebriforme</name>
    <dbReference type="NCBI Taxonomy" id="658196"/>
    <lineage>
        <taxon>Eukaryota</taxon>
        <taxon>Fungi</taxon>
        <taxon>Fungi incertae sedis</taxon>
        <taxon>Mucoromycota</taxon>
        <taxon>Glomeromycotina</taxon>
        <taxon>Glomeromycetes</taxon>
        <taxon>Glomerales</taxon>
        <taxon>Glomeraceae</taxon>
        <taxon>Glomus</taxon>
    </lineage>
</organism>
<dbReference type="Proteomes" id="UP000265703">
    <property type="component" value="Unassembled WGS sequence"/>
</dbReference>
<reference evidence="6 7" key="1">
    <citation type="submission" date="2018-06" db="EMBL/GenBank/DDBJ databases">
        <title>Comparative genomics reveals the genomic features of Rhizophagus irregularis, R. cerebriforme, R. diaphanum and Gigaspora rosea, and their symbiotic lifestyle signature.</title>
        <authorList>
            <person name="Morin E."/>
            <person name="San Clemente H."/>
            <person name="Chen E.C.H."/>
            <person name="De La Providencia I."/>
            <person name="Hainaut M."/>
            <person name="Kuo A."/>
            <person name="Kohler A."/>
            <person name="Murat C."/>
            <person name="Tang N."/>
            <person name="Roy S."/>
            <person name="Loubradou J."/>
            <person name="Henrissat B."/>
            <person name="Grigoriev I.V."/>
            <person name="Corradi N."/>
            <person name="Roux C."/>
            <person name="Martin F.M."/>
        </authorList>
    </citation>
    <scope>NUCLEOTIDE SEQUENCE [LARGE SCALE GENOMIC DNA]</scope>
    <source>
        <strain evidence="6 7">DAOM 227022</strain>
    </source>
</reference>
<keyword evidence="7" id="KW-1185">Reference proteome</keyword>
<dbReference type="Gene3D" id="2.30.30.40">
    <property type="entry name" value="SH3 Domains"/>
    <property type="match status" value="1"/>
</dbReference>
<dbReference type="InterPro" id="IPR036028">
    <property type="entry name" value="SH3-like_dom_sf"/>
</dbReference>
<dbReference type="InterPro" id="IPR048265">
    <property type="entry name" value="Rax2-like_third"/>
</dbReference>
<feature type="signal peptide" evidence="4">
    <location>
        <begin position="1"/>
        <end position="26"/>
    </location>
</feature>
<dbReference type="InterPro" id="IPR048266">
    <property type="entry name" value="Rax2-like_second"/>
</dbReference>
<comment type="caution">
    <text evidence="6">The sequence shown here is derived from an EMBL/GenBank/DDBJ whole genome shotgun (WGS) entry which is preliminary data.</text>
</comment>
<keyword evidence="3" id="KW-0812">Transmembrane</keyword>
<feature type="transmembrane region" description="Helical" evidence="3">
    <location>
        <begin position="1124"/>
        <end position="1151"/>
    </location>
</feature>
<dbReference type="STRING" id="658196.A0A397TEX4"/>
<sequence>MKIYSSLLTLLISCIGILQVSVSVTAEIPKLNFNALSQILAPGQYNGISTYSGAPGQREIFDNGSDSFITQSPDGTYQLTGTASSNGTINALCIIPRTNDEMDVYIGGNFSTLGGIMVNNIARYDPSARTFSPLIEGLDGPVYSLYCDTTNSIVYVGGIFAAPVNPAANNINATNFAGSVAIWRNKAWEALPFKGFNGPVYTIAYNEPNNTIYFGGQFDATGDGEFGEISNTQPINIQNAVITGGNSVDRVGFGDPNVIICSADPDGPGTTWLMRDNIPGFWRAEFSVKVTPSLIGIKNTNVEGRGTKAFRLIATADMSVITLSYMDPINGFTECSNSCPLSPDNVDFQMFTVINQPELIGIQIDILEWYGAGGGLHSIQLFQPDVIVRAANDFIPSCSVNQFQPKVIVEGNWTPVLISGIWKNVLQTSELATAKAILQPYIPQAGYYSVSMITPSCIPFDCSKTTSVDVTINAAPGQTFGPVTISQNNPTLNDKTDILFNVFITATTTFFQPTVEIKVSATVIAPAGAIITVDSIKFEKMYSSTPLRGLFQYWPPSNSNAQPAWNGFNGILAPLSTVHKIKVLSQSSIAIGGNFNNVTFFNIVEYDGTSFKPFPKGGLNGRVNTLEKVEDNLLVGGLFNNNVLESATIGLNNIAKLSLTERQWFPVSGGVNGEVERITLLNNQGTQQVHVAGKFNTVITPQANAEGIIFGNVTFGYAIWDDKYSNWATSGFVDGNIGDIVVSEGQAPLTFYAGRILSAQSTTAFGVSLLTSSGISALPFYPQALNGNIPETIINTGSLSNGNVIIGGKFVLDNNITNVAIMRDGLWDNLGNDIVVEEVKFLLVINESLYIGSASTVADNNTFNPFVIYDLNKRIVNASPQLIADDNNARVNIIISHTGTSDILVGGKFDKAGSLGCKTICAWDSNFKQWKTLGVTNNLSGEIFSMDLIGKKRDSLIAAGNLTLNGTPAYLLKYDFGKSSWEDVRGTGDGKLPGPAAVVSDDFTIDGQFFVSGYAEDGSVYLYKWIGNKFMNIGQNLLPGSRIEALSLLPSNSEHESVDYLDADWLLLVSGSLKLDSIGDISAALYDGKNMYPYLLSSQTSGIPGSILGIFTNISPDSLLKKHLPIPVVIAISTVIALSFVFLIFASGMSYRYFKRKRQAKELTPMGPRDSIKTPIRNSELMATINAATAIIGQQSNNRYSVTSSNNLRNSAIGSNVDVKSLDEAAASGFIGSGAIGAVAAGQQTSTLQNNPPTSIEVSEGATGQVLLNGEQAIAYCARYPFVAREDGELGFNAGDTIFVTDTSDEVWWLGWKRQNETDEFIRGVFPSNYVIDQMNQEEMPSSVS</sequence>
<dbReference type="PANTHER" id="PTHR31778">
    <property type="entry name" value="BUD SITE SELECTION PROTEIN RAX2"/>
    <property type="match status" value="1"/>
</dbReference>
<feature type="domain" description="SH3" evidence="5">
    <location>
        <begin position="1271"/>
        <end position="1336"/>
    </location>
</feature>
<evidence type="ECO:0000313" key="7">
    <source>
        <dbReference type="Proteomes" id="UP000265703"/>
    </source>
</evidence>
<accession>A0A397TEX4</accession>
<evidence type="ECO:0000259" key="5">
    <source>
        <dbReference type="PROSITE" id="PS50002"/>
    </source>
</evidence>
<dbReference type="SMART" id="SM00326">
    <property type="entry name" value="SH3"/>
    <property type="match status" value="1"/>
</dbReference>
<evidence type="ECO:0000313" key="6">
    <source>
        <dbReference type="EMBL" id="RIA96482.1"/>
    </source>
</evidence>
<dbReference type="CDD" id="cd00174">
    <property type="entry name" value="SH3"/>
    <property type="match status" value="1"/>
</dbReference>
<dbReference type="PANTHER" id="PTHR31778:SF2">
    <property type="entry name" value="BUD SITE SELECTION PROTEIN RAX2"/>
    <property type="match status" value="1"/>
</dbReference>
<dbReference type="InterPro" id="IPR011043">
    <property type="entry name" value="Gal_Oxase/kelch_b-propeller"/>
</dbReference>
<dbReference type="InterPro" id="IPR024982">
    <property type="entry name" value="Rax2-like_C"/>
</dbReference>
<dbReference type="SUPFAM" id="SSF50965">
    <property type="entry name" value="Galactose oxidase, central domain"/>
    <property type="match status" value="1"/>
</dbReference>
<feature type="chain" id="PRO_5017440592" evidence="4">
    <location>
        <begin position="27"/>
        <end position="1345"/>
    </location>
</feature>
<protein>
    <submittedName>
        <fullName evidence="6">Cortical protein marker for cell polarity-domain-containing protein</fullName>
    </submittedName>
</protein>
<dbReference type="OrthoDB" id="2503993at2759"/>
<keyword evidence="3" id="KW-1133">Transmembrane helix</keyword>